<dbReference type="EMBL" id="MU865291">
    <property type="protein sequence ID" value="KAK4231640.1"/>
    <property type="molecule type" value="Genomic_DNA"/>
</dbReference>
<dbReference type="AlphaFoldDB" id="A0AAN7BXZ9"/>
<keyword evidence="1" id="KW-0472">Membrane</keyword>
<comment type="caution">
    <text evidence="3">The sequence shown here is derived from an EMBL/GenBank/DDBJ whole genome shotgun (WGS) entry which is preliminary data.</text>
</comment>
<organism evidence="3 4">
    <name type="scientific">Podospora fimiseda</name>
    <dbReference type="NCBI Taxonomy" id="252190"/>
    <lineage>
        <taxon>Eukaryota</taxon>
        <taxon>Fungi</taxon>
        <taxon>Dikarya</taxon>
        <taxon>Ascomycota</taxon>
        <taxon>Pezizomycotina</taxon>
        <taxon>Sordariomycetes</taxon>
        <taxon>Sordariomycetidae</taxon>
        <taxon>Sordariales</taxon>
        <taxon>Podosporaceae</taxon>
        <taxon>Podospora</taxon>
    </lineage>
</organism>
<keyword evidence="1" id="KW-1133">Transmembrane helix</keyword>
<reference evidence="3" key="1">
    <citation type="journal article" date="2023" name="Mol. Phylogenet. Evol.">
        <title>Genome-scale phylogeny and comparative genomics of the fungal order Sordariales.</title>
        <authorList>
            <person name="Hensen N."/>
            <person name="Bonometti L."/>
            <person name="Westerberg I."/>
            <person name="Brannstrom I.O."/>
            <person name="Guillou S."/>
            <person name="Cros-Aarteil S."/>
            <person name="Calhoun S."/>
            <person name="Haridas S."/>
            <person name="Kuo A."/>
            <person name="Mondo S."/>
            <person name="Pangilinan J."/>
            <person name="Riley R."/>
            <person name="LaButti K."/>
            <person name="Andreopoulos B."/>
            <person name="Lipzen A."/>
            <person name="Chen C."/>
            <person name="Yan M."/>
            <person name="Daum C."/>
            <person name="Ng V."/>
            <person name="Clum A."/>
            <person name="Steindorff A."/>
            <person name="Ohm R.A."/>
            <person name="Martin F."/>
            <person name="Silar P."/>
            <person name="Natvig D.O."/>
            <person name="Lalanne C."/>
            <person name="Gautier V."/>
            <person name="Ament-Velasquez S.L."/>
            <person name="Kruys A."/>
            <person name="Hutchinson M.I."/>
            <person name="Powell A.J."/>
            <person name="Barry K."/>
            <person name="Miller A.N."/>
            <person name="Grigoriev I.V."/>
            <person name="Debuchy R."/>
            <person name="Gladieux P."/>
            <person name="Hiltunen Thoren M."/>
            <person name="Johannesson H."/>
        </authorList>
    </citation>
    <scope>NUCLEOTIDE SEQUENCE</scope>
    <source>
        <strain evidence="3">CBS 990.96</strain>
    </source>
</reference>
<dbReference type="InterPro" id="IPR024382">
    <property type="entry name" value="Vps3844_C"/>
</dbReference>
<keyword evidence="1" id="KW-0812">Transmembrane</keyword>
<protein>
    <recommendedName>
        <fullName evidence="2">Vacuolar sorting protein Vps3844 C-terminal domain-containing protein</fullName>
    </recommendedName>
</protein>
<name>A0AAN7BXZ9_9PEZI</name>
<accession>A0AAN7BXZ9</accession>
<dbReference type="Pfam" id="PF12955">
    <property type="entry name" value="Vps3844_C"/>
    <property type="match status" value="1"/>
</dbReference>
<sequence>MHKLKSCVGWFQASRCVCRCRLQGLVPAAKQPAPTLQVSNVSGQESETKTPKHIHFLLPSQPVTMRLIAGLTAAALSGLAVGASQQRADVYILSSSNQQSSSDNNTPSIPKEIVRHILLQRTSRQRYGGDLRDIPESIDTETIVSHLARFGKTPEPLFRQYDDDNKPEASQLVVILEGVTPQQNDQIKEALHQKPAFTVSDPPSSSANKNLMALFQHLGVASPSHQCDIDKAINPFDDNCWTGSASVVKYDLQKSPSTLSTLVTSLPRITSFVSASDLDLTLLVLPESSRNSELSTWSTRAHHRRRNFAGPEAVITDFDTNTQAHSTVVPKLVSSSNKKPVKKIQACYQTLAACTNATDSCSGHGKCVNKYGKDDEEGISSCFSCRCMSTVVSRGDEVKGKGKKTIHWGGNTCQKEDISIQFWLLAGFTIVIVGAVTFAISLLFNVGQEELPGVIGAGVSRGSK</sequence>
<evidence type="ECO:0000256" key="1">
    <source>
        <dbReference type="SAM" id="Phobius"/>
    </source>
</evidence>
<evidence type="ECO:0000313" key="3">
    <source>
        <dbReference type="EMBL" id="KAK4231640.1"/>
    </source>
</evidence>
<feature type="domain" description="Vacuolar sorting protein Vps3844 C-terminal" evidence="2">
    <location>
        <begin position="347"/>
        <end position="457"/>
    </location>
</feature>
<evidence type="ECO:0000313" key="4">
    <source>
        <dbReference type="Proteomes" id="UP001301958"/>
    </source>
</evidence>
<dbReference type="PANTHER" id="PTHR36853">
    <property type="entry name" value="EXPRESSED PROTEIN"/>
    <property type="match status" value="1"/>
</dbReference>
<evidence type="ECO:0000259" key="2">
    <source>
        <dbReference type="Pfam" id="PF12955"/>
    </source>
</evidence>
<dbReference type="InterPro" id="IPR053065">
    <property type="entry name" value="Archenteron_Induction-Rel"/>
</dbReference>
<proteinExistence type="predicted"/>
<dbReference type="Proteomes" id="UP001301958">
    <property type="component" value="Unassembled WGS sequence"/>
</dbReference>
<keyword evidence="4" id="KW-1185">Reference proteome</keyword>
<gene>
    <name evidence="3" type="ORF">QBC38DRAFT_465212</name>
</gene>
<dbReference type="PANTHER" id="PTHR36853:SF1">
    <property type="entry name" value="DUF3844 DOMAIN-CONTAINING PROTEIN"/>
    <property type="match status" value="1"/>
</dbReference>
<feature type="transmembrane region" description="Helical" evidence="1">
    <location>
        <begin position="422"/>
        <end position="444"/>
    </location>
</feature>
<reference evidence="3" key="2">
    <citation type="submission" date="2023-05" db="EMBL/GenBank/DDBJ databases">
        <authorList>
            <consortium name="Lawrence Berkeley National Laboratory"/>
            <person name="Steindorff A."/>
            <person name="Hensen N."/>
            <person name="Bonometti L."/>
            <person name="Westerberg I."/>
            <person name="Brannstrom I.O."/>
            <person name="Guillou S."/>
            <person name="Cros-Aarteil S."/>
            <person name="Calhoun S."/>
            <person name="Haridas S."/>
            <person name="Kuo A."/>
            <person name="Mondo S."/>
            <person name="Pangilinan J."/>
            <person name="Riley R."/>
            <person name="Labutti K."/>
            <person name="Andreopoulos B."/>
            <person name="Lipzen A."/>
            <person name="Chen C."/>
            <person name="Yanf M."/>
            <person name="Daum C."/>
            <person name="Ng V."/>
            <person name="Clum A."/>
            <person name="Ohm R."/>
            <person name="Martin F."/>
            <person name="Silar P."/>
            <person name="Natvig D."/>
            <person name="Lalanne C."/>
            <person name="Gautier V."/>
            <person name="Ament-Velasquez S.L."/>
            <person name="Kruys A."/>
            <person name="Hutchinson M.I."/>
            <person name="Powell A.J."/>
            <person name="Barry K."/>
            <person name="Miller A.N."/>
            <person name="Grigoriev I.V."/>
            <person name="Debuchy R."/>
            <person name="Gladieux P."/>
            <person name="Thoren M.H."/>
            <person name="Johannesson H."/>
        </authorList>
    </citation>
    <scope>NUCLEOTIDE SEQUENCE</scope>
    <source>
        <strain evidence="3">CBS 990.96</strain>
    </source>
</reference>
<dbReference type="GO" id="GO:0005783">
    <property type="term" value="C:endoplasmic reticulum"/>
    <property type="evidence" value="ECO:0007669"/>
    <property type="project" value="TreeGrafter"/>
</dbReference>